<evidence type="ECO:0000313" key="13">
    <source>
        <dbReference type="Proteomes" id="UP000294546"/>
    </source>
</evidence>
<feature type="region of interest" description="G2" evidence="8">
    <location>
        <begin position="49"/>
        <end position="53"/>
    </location>
</feature>
<proteinExistence type="inferred from homology"/>
<dbReference type="InterPro" id="IPR005662">
    <property type="entry name" value="GTPase_Era-like"/>
</dbReference>
<comment type="subunit">
    <text evidence="7">Monomer.</text>
</comment>
<evidence type="ECO:0000256" key="9">
    <source>
        <dbReference type="RuleBase" id="RU003761"/>
    </source>
</evidence>
<dbReference type="Pfam" id="PF07650">
    <property type="entry name" value="KH_2"/>
    <property type="match status" value="1"/>
</dbReference>
<dbReference type="PANTHER" id="PTHR42698">
    <property type="entry name" value="GTPASE ERA"/>
    <property type="match status" value="1"/>
</dbReference>
<dbReference type="OrthoDB" id="9805918at2"/>
<dbReference type="SUPFAM" id="SSF52540">
    <property type="entry name" value="P-loop containing nucleoside triphosphate hydrolases"/>
    <property type="match status" value="1"/>
</dbReference>
<dbReference type="HAMAP" id="MF_00367">
    <property type="entry name" value="GTPase_Era"/>
    <property type="match status" value="1"/>
</dbReference>
<dbReference type="InterPro" id="IPR027417">
    <property type="entry name" value="P-loop_NTPase"/>
</dbReference>
<dbReference type="NCBIfam" id="TIGR00436">
    <property type="entry name" value="era"/>
    <property type="match status" value="1"/>
</dbReference>
<dbReference type="PROSITE" id="PS50823">
    <property type="entry name" value="KH_TYPE_2"/>
    <property type="match status" value="1"/>
</dbReference>
<keyword evidence="13" id="KW-1185">Reference proteome</keyword>
<evidence type="ECO:0000256" key="6">
    <source>
        <dbReference type="ARBA" id="ARBA00023134"/>
    </source>
</evidence>
<dbReference type="InterPro" id="IPR004044">
    <property type="entry name" value="KH_dom_type_2"/>
</dbReference>
<dbReference type="EMBL" id="SMFU01000013">
    <property type="protein sequence ID" value="TCK03156.1"/>
    <property type="molecule type" value="Genomic_DNA"/>
</dbReference>
<dbReference type="PANTHER" id="PTHR42698:SF1">
    <property type="entry name" value="GTPASE ERA, MITOCHONDRIAL"/>
    <property type="match status" value="1"/>
</dbReference>
<dbReference type="InterPro" id="IPR006073">
    <property type="entry name" value="GTP-bd"/>
</dbReference>
<dbReference type="InterPro" id="IPR005225">
    <property type="entry name" value="Small_GTP-bd"/>
</dbReference>
<dbReference type="GO" id="GO:0003924">
    <property type="term" value="F:GTPase activity"/>
    <property type="evidence" value="ECO:0007669"/>
    <property type="project" value="UniProtKB-UniRule"/>
</dbReference>
<keyword evidence="5 7" id="KW-0694">RNA-binding</keyword>
<name>A0A4V2PCZ7_9GAMM</name>
<dbReference type="InterPro" id="IPR030388">
    <property type="entry name" value="G_ERA_dom"/>
</dbReference>
<gene>
    <name evidence="7" type="primary">era</name>
    <name evidence="12" type="ORF">CLV83_4215</name>
</gene>
<feature type="region of interest" description="G3" evidence="8">
    <location>
        <begin position="70"/>
        <end position="73"/>
    </location>
</feature>
<dbReference type="Pfam" id="PF01926">
    <property type="entry name" value="MMR_HSR1"/>
    <property type="match status" value="1"/>
</dbReference>
<keyword evidence="4 7" id="KW-0547">Nucleotide-binding</keyword>
<dbReference type="PROSITE" id="PS51713">
    <property type="entry name" value="G_ERA"/>
    <property type="match status" value="1"/>
</dbReference>
<evidence type="ECO:0000256" key="1">
    <source>
        <dbReference type="ARBA" id="ARBA00007921"/>
    </source>
</evidence>
<keyword evidence="7" id="KW-0699">rRNA-binding</keyword>
<comment type="similarity">
    <text evidence="1 7 8 9">Belongs to the TRAFAC class TrmE-Era-EngA-EngB-Septin-like GTPase superfamily. Era GTPase family.</text>
</comment>
<dbReference type="PRINTS" id="PR00326">
    <property type="entry name" value="GTP1OBG"/>
</dbReference>
<evidence type="ECO:0000256" key="3">
    <source>
        <dbReference type="ARBA" id="ARBA00022517"/>
    </source>
</evidence>
<dbReference type="RefSeq" id="WP_132297353.1">
    <property type="nucleotide sequence ID" value="NZ_SMFU01000013.1"/>
</dbReference>
<dbReference type="CDD" id="cd22534">
    <property type="entry name" value="KH-II_Era"/>
    <property type="match status" value="1"/>
</dbReference>
<dbReference type="GO" id="GO:0043024">
    <property type="term" value="F:ribosomal small subunit binding"/>
    <property type="evidence" value="ECO:0007669"/>
    <property type="project" value="TreeGrafter"/>
</dbReference>
<evidence type="ECO:0000256" key="5">
    <source>
        <dbReference type="ARBA" id="ARBA00022884"/>
    </source>
</evidence>
<comment type="subcellular location">
    <subcellularLocation>
        <location evidence="7">Cytoplasm</location>
    </subcellularLocation>
    <subcellularLocation>
        <location evidence="7">Cell membrane</location>
        <topology evidence="7">Peripheral membrane protein</topology>
    </subcellularLocation>
</comment>
<feature type="region of interest" description="G1" evidence="8">
    <location>
        <begin position="23"/>
        <end position="30"/>
    </location>
</feature>
<dbReference type="GO" id="GO:0005829">
    <property type="term" value="C:cytosol"/>
    <property type="evidence" value="ECO:0007669"/>
    <property type="project" value="TreeGrafter"/>
</dbReference>
<comment type="function">
    <text evidence="7">An essential GTPase that binds both GDP and GTP, with rapid nucleotide exchange. Plays a role in 16S rRNA processing and 30S ribosomal subunit biogenesis and possibly also in cell cycle regulation and energy metabolism.</text>
</comment>
<dbReference type="GO" id="GO:0005886">
    <property type="term" value="C:plasma membrane"/>
    <property type="evidence" value="ECO:0007669"/>
    <property type="project" value="UniProtKB-SubCell"/>
</dbReference>
<dbReference type="InterPro" id="IPR015946">
    <property type="entry name" value="KH_dom-like_a/b"/>
</dbReference>
<evidence type="ECO:0000256" key="2">
    <source>
        <dbReference type="ARBA" id="ARBA00020484"/>
    </source>
</evidence>
<dbReference type="GO" id="GO:0070181">
    <property type="term" value="F:small ribosomal subunit rRNA binding"/>
    <property type="evidence" value="ECO:0007669"/>
    <property type="project" value="UniProtKB-UniRule"/>
</dbReference>
<keyword evidence="7" id="KW-0472">Membrane</keyword>
<organism evidence="12 13">
    <name type="scientific">Marinobacterium mangrovicola</name>
    <dbReference type="NCBI Taxonomy" id="1476959"/>
    <lineage>
        <taxon>Bacteria</taxon>
        <taxon>Pseudomonadati</taxon>
        <taxon>Pseudomonadota</taxon>
        <taxon>Gammaproteobacteria</taxon>
        <taxon>Oceanospirillales</taxon>
        <taxon>Oceanospirillaceae</taxon>
        <taxon>Marinobacterium</taxon>
    </lineage>
</organism>
<dbReference type="FunFam" id="3.30.300.20:FF:000003">
    <property type="entry name" value="GTPase Era"/>
    <property type="match status" value="1"/>
</dbReference>
<dbReference type="NCBIfam" id="NF000908">
    <property type="entry name" value="PRK00089.1"/>
    <property type="match status" value="1"/>
</dbReference>
<dbReference type="NCBIfam" id="TIGR00231">
    <property type="entry name" value="small_GTP"/>
    <property type="match status" value="1"/>
</dbReference>
<dbReference type="Gene3D" id="3.30.300.20">
    <property type="match status" value="1"/>
</dbReference>
<dbReference type="GO" id="GO:0005525">
    <property type="term" value="F:GTP binding"/>
    <property type="evidence" value="ECO:0007669"/>
    <property type="project" value="UniProtKB-UniRule"/>
</dbReference>
<sequence>MTDRIDELPGEDETRCGYVTIVGRPNVGKSTLMNRILGQKLSITSKKPQTTRHQILGIKTEEGMQVVYVDTPGLHIDERGKALNRYMNRAASEALRHVDLVVFLVDRTAWTEEDEAVLDKLRHVRCPVILAVNKVDLLKDKASLLPQLEELSSKLSFAEIIPISAEKGHNVDQLEETVARYIPAGVHMYPEDQITDRSSRFVAAELVREKLMRNLGEEVPYGTAVEIEEFKFEEGLLTISALILVEREGQKKIVIGDKGAVIKVIGRDARLDMERMFDTKVMLNLWVKVKRGWADSERALQSLGYRHE</sequence>
<evidence type="ECO:0000256" key="8">
    <source>
        <dbReference type="PROSITE-ProRule" id="PRU01050"/>
    </source>
</evidence>
<comment type="caution">
    <text evidence="12">The sequence shown here is derived from an EMBL/GenBank/DDBJ whole genome shotgun (WGS) entry which is preliminary data.</text>
</comment>
<accession>A0A4V2PCZ7</accession>
<dbReference type="FunFam" id="3.40.50.300:FF:000094">
    <property type="entry name" value="GTPase Era"/>
    <property type="match status" value="1"/>
</dbReference>
<reference evidence="12 13" key="1">
    <citation type="submission" date="2019-03" db="EMBL/GenBank/DDBJ databases">
        <title>Genomic Encyclopedia of Archaeal and Bacterial Type Strains, Phase II (KMG-II): from individual species to whole genera.</title>
        <authorList>
            <person name="Goeker M."/>
        </authorList>
    </citation>
    <scope>NUCLEOTIDE SEQUENCE [LARGE SCALE GENOMIC DNA]</scope>
    <source>
        <strain evidence="12 13">DSM 27697</strain>
    </source>
</reference>
<keyword evidence="6 7" id="KW-0342">GTP-binding</keyword>
<feature type="binding site" evidence="7">
    <location>
        <begin position="23"/>
        <end position="30"/>
    </location>
    <ligand>
        <name>GTP</name>
        <dbReference type="ChEBI" id="CHEBI:37565"/>
    </ligand>
</feature>
<dbReference type="AlphaFoldDB" id="A0A4V2PCZ7"/>
<evidence type="ECO:0000256" key="4">
    <source>
        <dbReference type="ARBA" id="ARBA00022741"/>
    </source>
</evidence>
<evidence type="ECO:0000256" key="7">
    <source>
        <dbReference type="HAMAP-Rule" id="MF_00367"/>
    </source>
</evidence>
<evidence type="ECO:0000313" key="12">
    <source>
        <dbReference type="EMBL" id="TCK03156.1"/>
    </source>
</evidence>
<dbReference type="Proteomes" id="UP000294546">
    <property type="component" value="Unassembled WGS sequence"/>
</dbReference>
<keyword evidence="3 7" id="KW-0690">Ribosome biogenesis</keyword>
<dbReference type="SUPFAM" id="SSF54814">
    <property type="entry name" value="Prokaryotic type KH domain (KH-domain type II)"/>
    <property type="match status" value="1"/>
</dbReference>
<keyword evidence="7" id="KW-0963">Cytoplasm</keyword>
<feature type="region of interest" description="G5" evidence="8">
    <location>
        <begin position="163"/>
        <end position="165"/>
    </location>
</feature>
<feature type="domain" description="KH type-2" evidence="10">
    <location>
        <begin position="207"/>
        <end position="291"/>
    </location>
</feature>
<keyword evidence="7" id="KW-1003">Cell membrane</keyword>
<feature type="domain" description="Era-type G" evidence="11">
    <location>
        <begin position="15"/>
        <end position="184"/>
    </location>
</feature>
<feature type="binding site" evidence="7">
    <location>
        <begin position="70"/>
        <end position="74"/>
    </location>
    <ligand>
        <name>GTP</name>
        <dbReference type="ChEBI" id="CHEBI:37565"/>
    </ligand>
</feature>
<evidence type="ECO:0000259" key="11">
    <source>
        <dbReference type="PROSITE" id="PS51713"/>
    </source>
</evidence>
<dbReference type="Gene3D" id="3.40.50.300">
    <property type="entry name" value="P-loop containing nucleotide triphosphate hydrolases"/>
    <property type="match status" value="1"/>
</dbReference>
<feature type="binding site" evidence="7">
    <location>
        <begin position="133"/>
        <end position="136"/>
    </location>
    <ligand>
        <name>GTP</name>
        <dbReference type="ChEBI" id="CHEBI:37565"/>
    </ligand>
</feature>
<feature type="region of interest" description="G4" evidence="8">
    <location>
        <begin position="133"/>
        <end position="136"/>
    </location>
</feature>
<protein>
    <recommendedName>
        <fullName evidence="2 7">GTPase Era</fullName>
    </recommendedName>
</protein>
<evidence type="ECO:0000259" key="10">
    <source>
        <dbReference type="PROSITE" id="PS50823"/>
    </source>
</evidence>
<dbReference type="CDD" id="cd04163">
    <property type="entry name" value="Era"/>
    <property type="match status" value="1"/>
</dbReference>
<dbReference type="InterPro" id="IPR009019">
    <property type="entry name" value="KH_sf_prok-type"/>
</dbReference>
<dbReference type="GO" id="GO:0000028">
    <property type="term" value="P:ribosomal small subunit assembly"/>
    <property type="evidence" value="ECO:0007669"/>
    <property type="project" value="TreeGrafter"/>
</dbReference>